<dbReference type="Gene3D" id="1.10.10.10">
    <property type="entry name" value="Winged helix-like DNA-binding domain superfamily/Winged helix DNA-binding domain"/>
    <property type="match status" value="1"/>
</dbReference>
<dbReference type="GO" id="GO:0003700">
    <property type="term" value="F:DNA-binding transcription factor activity"/>
    <property type="evidence" value="ECO:0007669"/>
    <property type="project" value="InterPro"/>
</dbReference>
<dbReference type="InterPro" id="IPR001845">
    <property type="entry name" value="HTH_ArsR_DNA-bd_dom"/>
</dbReference>
<dbReference type="InterPro" id="IPR001387">
    <property type="entry name" value="Cro/C1-type_HTH"/>
</dbReference>
<proteinExistence type="predicted"/>
<dbReference type="PROSITE" id="PS50943">
    <property type="entry name" value="HTH_CROC1"/>
    <property type="match status" value="1"/>
</dbReference>
<feature type="domain" description="HTH cro/C1-type" evidence="1">
    <location>
        <begin position="20"/>
        <end position="46"/>
    </location>
</feature>
<evidence type="ECO:0000313" key="2">
    <source>
        <dbReference type="EMBL" id="NWO23017.1"/>
    </source>
</evidence>
<dbReference type="SUPFAM" id="SSF47413">
    <property type="entry name" value="lambda repressor-like DNA-binding domains"/>
    <property type="match status" value="1"/>
</dbReference>
<reference evidence="2 3" key="1">
    <citation type="submission" date="2020-06" db="EMBL/GenBank/DDBJ databases">
        <title>Mogibacterium timidum strain W9173 genomic sequence.</title>
        <authorList>
            <person name="Wade W.G."/>
            <person name="Johnston C.D."/>
            <person name="Chen T."/>
            <person name="Dewhirst F.E."/>
        </authorList>
    </citation>
    <scope>NUCLEOTIDE SEQUENCE [LARGE SCALE GENOMIC DNA]</scope>
    <source>
        <strain evidence="2 3">W9173</strain>
    </source>
</reference>
<comment type="caution">
    <text evidence="2">The sequence shown here is derived from an EMBL/GenBank/DDBJ whole genome shotgun (WGS) entry which is preliminary data.</text>
</comment>
<evidence type="ECO:0000259" key="1">
    <source>
        <dbReference type="PROSITE" id="PS50943"/>
    </source>
</evidence>
<dbReference type="RefSeq" id="WP_178978248.1">
    <property type="nucleotide sequence ID" value="NZ_JABXYR010000001.1"/>
</dbReference>
<dbReference type="GO" id="GO:0003677">
    <property type="term" value="F:DNA binding"/>
    <property type="evidence" value="ECO:0007669"/>
    <property type="project" value="InterPro"/>
</dbReference>
<protein>
    <submittedName>
        <fullName evidence="2">HTH domain-containing protein</fullName>
    </submittedName>
</protein>
<dbReference type="InterPro" id="IPR036388">
    <property type="entry name" value="WH-like_DNA-bd_sf"/>
</dbReference>
<accession>A0A7Y9B0M0</accession>
<dbReference type="EMBL" id="JABXYR010000001">
    <property type="protein sequence ID" value="NWO23017.1"/>
    <property type="molecule type" value="Genomic_DNA"/>
</dbReference>
<evidence type="ECO:0000313" key="3">
    <source>
        <dbReference type="Proteomes" id="UP000526307"/>
    </source>
</evidence>
<name>A0A7Y9B0M0_9FIRM</name>
<dbReference type="InterPro" id="IPR010982">
    <property type="entry name" value="Lambda_DNA-bd_dom_sf"/>
</dbReference>
<gene>
    <name evidence="2" type="ORF">HW270_02840</name>
</gene>
<dbReference type="AlphaFoldDB" id="A0A7Y9B0M0"/>
<dbReference type="Pfam" id="PF01022">
    <property type="entry name" value="HTH_5"/>
    <property type="match status" value="1"/>
</dbReference>
<sequence>MNKTKRGRKIVWTMDSKIYLLFLLKEKGLTIQEIANELGVSKPTISAEIDNGVDKTNFSRITRGAANTYSPLRSTVNSAIKAIGEDGIKALLESPDEVIGLIETLKEGEGNE</sequence>
<organism evidence="2 3">
    <name type="scientific">Mogibacterium timidum</name>
    <dbReference type="NCBI Taxonomy" id="35519"/>
    <lineage>
        <taxon>Bacteria</taxon>
        <taxon>Bacillati</taxon>
        <taxon>Bacillota</taxon>
        <taxon>Clostridia</taxon>
        <taxon>Peptostreptococcales</taxon>
        <taxon>Anaerovoracaceae</taxon>
        <taxon>Mogibacterium</taxon>
    </lineage>
</organism>
<keyword evidence="3" id="KW-1185">Reference proteome</keyword>
<dbReference type="Proteomes" id="UP000526307">
    <property type="component" value="Unassembled WGS sequence"/>
</dbReference>